<dbReference type="PROSITE" id="PS50222">
    <property type="entry name" value="EF_HAND_2"/>
    <property type="match status" value="1"/>
</dbReference>
<dbReference type="PANTHER" id="PTHR23048:SF0">
    <property type="entry name" value="CALMODULIN LIKE 3"/>
    <property type="match status" value="1"/>
</dbReference>
<feature type="compositionally biased region" description="Acidic residues" evidence="3">
    <location>
        <begin position="138"/>
        <end position="150"/>
    </location>
</feature>
<evidence type="ECO:0000256" key="1">
    <source>
        <dbReference type="ARBA" id="ARBA00022737"/>
    </source>
</evidence>
<feature type="domain" description="EF-hand" evidence="4">
    <location>
        <begin position="257"/>
        <end position="292"/>
    </location>
</feature>
<dbReference type="InterPro" id="IPR011992">
    <property type="entry name" value="EF-hand-dom_pair"/>
</dbReference>
<evidence type="ECO:0000256" key="3">
    <source>
        <dbReference type="SAM" id="MobiDB-lite"/>
    </source>
</evidence>
<proteinExistence type="predicted"/>
<dbReference type="PROSITE" id="PS00018">
    <property type="entry name" value="EF_HAND_1"/>
    <property type="match status" value="1"/>
</dbReference>
<feature type="compositionally biased region" description="Low complexity" evidence="3">
    <location>
        <begin position="1"/>
        <end position="13"/>
    </location>
</feature>
<feature type="compositionally biased region" description="Basic and acidic residues" evidence="3">
    <location>
        <begin position="91"/>
        <end position="110"/>
    </location>
</feature>
<sequence length="360" mass="40425">MDNETTAENTGTAEEVKASENHEKESDRASTVGETVTNEGDQMEGMIGTEGDLPEGETGEALVAEEGDEKHIEQEEGIEGEDVEGETTVPEGEHIEGEHVEGEEQEKGENVEGEEALGEALDGEELEKVEEGLVPEEHVEEEEQYVEEPPPDPAAPFDFSDSKEAIKAPYELRPDQLAEVEKLWELFQNHTPAYAELDGFITEKELVYMLKSLMIMTYTSEQLQELVAFCCRPPHPEGHIIYEQFLKMVTIRQRDFPIEEEIRSALQVFDPDRTGLVEREYLKEVLSKQGNKMSARNLDNLIKEVDMSNDGTIGIEDIVATMCIDLNEEDMQMLRATAYPERRVEPQQDTGLADEGGNED</sequence>
<evidence type="ECO:0000313" key="5">
    <source>
        <dbReference type="EMBL" id="KAH9641922.1"/>
    </source>
</evidence>
<dbReference type="Pfam" id="PF13499">
    <property type="entry name" value="EF-hand_7"/>
    <property type="match status" value="1"/>
</dbReference>
<feature type="compositionally biased region" description="Acidic residues" evidence="3">
    <location>
        <begin position="111"/>
        <end position="128"/>
    </location>
</feature>
<reference evidence="5" key="1">
    <citation type="journal article" date="2021" name="G3 (Bethesda)">
        <title>Genome and transcriptome analysis of the beet armyworm Spodoptera exigua reveals targets for pest control. .</title>
        <authorList>
            <person name="Simon S."/>
            <person name="Breeschoten T."/>
            <person name="Jansen H.J."/>
            <person name="Dirks R.P."/>
            <person name="Schranz M.E."/>
            <person name="Ros V.I.D."/>
        </authorList>
    </citation>
    <scope>NUCLEOTIDE SEQUENCE</scope>
    <source>
        <strain evidence="5">TB_SE_WUR_2020</strain>
    </source>
</reference>
<feature type="region of interest" description="Disordered" evidence="3">
    <location>
        <begin position="341"/>
        <end position="360"/>
    </location>
</feature>
<dbReference type="InterPro" id="IPR002048">
    <property type="entry name" value="EF_hand_dom"/>
</dbReference>
<keyword evidence="2" id="KW-0106">Calcium</keyword>
<dbReference type="SUPFAM" id="SSF47473">
    <property type="entry name" value="EF-hand"/>
    <property type="match status" value="1"/>
</dbReference>
<name>A0A922MSC3_SPOEX</name>
<organism evidence="5 6">
    <name type="scientific">Spodoptera exigua</name>
    <name type="common">Beet armyworm</name>
    <name type="synonym">Noctua fulgens</name>
    <dbReference type="NCBI Taxonomy" id="7107"/>
    <lineage>
        <taxon>Eukaryota</taxon>
        <taxon>Metazoa</taxon>
        <taxon>Ecdysozoa</taxon>
        <taxon>Arthropoda</taxon>
        <taxon>Hexapoda</taxon>
        <taxon>Insecta</taxon>
        <taxon>Pterygota</taxon>
        <taxon>Neoptera</taxon>
        <taxon>Endopterygota</taxon>
        <taxon>Lepidoptera</taxon>
        <taxon>Glossata</taxon>
        <taxon>Ditrysia</taxon>
        <taxon>Noctuoidea</taxon>
        <taxon>Noctuidae</taxon>
        <taxon>Amphipyrinae</taxon>
        <taxon>Spodoptera</taxon>
    </lineage>
</organism>
<dbReference type="AlphaFoldDB" id="A0A922MSC3"/>
<dbReference type="InterPro" id="IPR050230">
    <property type="entry name" value="CALM/Myosin/TropC-like"/>
</dbReference>
<dbReference type="GO" id="GO:0005509">
    <property type="term" value="F:calcium ion binding"/>
    <property type="evidence" value="ECO:0007669"/>
    <property type="project" value="InterPro"/>
</dbReference>
<dbReference type="EMBL" id="JACEFF010000210">
    <property type="protein sequence ID" value="KAH9641922.1"/>
    <property type="molecule type" value="Genomic_DNA"/>
</dbReference>
<feature type="region of interest" description="Disordered" evidence="3">
    <location>
        <begin position="1"/>
        <end position="158"/>
    </location>
</feature>
<evidence type="ECO:0000256" key="2">
    <source>
        <dbReference type="ARBA" id="ARBA00022837"/>
    </source>
</evidence>
<dbReference type="GO" id="GO:0016460">
    <property type="term" value="C:myosin II complex"/>
    <property type="evidence" value="ECO:0007669"/>
    <property type="project" value="TreeGrafter"/>
</dbReference>
<protein>
    <recommendedName>
        <fullName evidence="4">EF-hand domain-containing protein</fullName>
    </recommendedName>
</protein>
<evidence type="ECO:0000259" key="4">
    <source>
        <dbReference type="PROSITE" id="PS50222"/>
    </source>
</evidence>
<dbReference type="PANTHER" id="PTHR23048">
    <property type="entry name" value="MYOSIN LIGHT CHAIN 1, 3"/>
    <property type="match status" value="1"/>
</dbReference>
<comment type="caution">
    <text evidence="5">The sequence shown here is derived from an EMBL/GenBank/DDBJ whole genome shotgun (WGS) entry which is preliminary data.</text>
</comment>
<accession>A0A922MSC3</accession>
<gene>
    <name evidence="5" type="ORF">HF086_011672</name>
</gene>
<dbReference type="Proteomes" id="UP000814243">
    <property type="component" value="Unassembled WGS sequence"/>
</dbReference>
<keyword evidence="1" id="KW-0677">Repeat</keyword>
<dbReference type="InterPro" id="IPR018247">
    <property type="entry name" value="EF_Hand_1_Ca_BS"/>
</dbReference>
<feature type="compositionally biased region" description="Acidic residues" evidence="3">
    <location>
        <begin position="75"/>
        <end position="85"/>
    </location>
</feature>
<dbReference type="Gene3D" id="1.10.238.10">
    <property type="entry name" value="EF-hand"/>
    <property type="match status" value="1"/>
</dbReference>
<evidence type="ECO:0000313" key="6">
    <source>
        <dbReference type="Proteomes" id="UP000814243"/>
    </source>
</evidence>
<dbReference type="FunFam" id="1.10.238.10:FF:000001">
    <property type="entry name" value="Calmodulin 1"/>
    <property type="match status" value="1"/>
</dbReference>
<feature type="compositionally biased region" description="Basic and acidic residues" evidence="3">
    <location>
        <begin position="14"/>
        <end position="28"/>
    </location>
</feature>
<feature type="compositionally biased region" description="Acidic residues" evidence="3">
    <location>
        <begin position="52"/>
        <end position="67"/>
    </location>
</feature>